<accession>A0ABT6XFH0</accession>
<evidence type="ECO:0000313" key="2">
    <source>
        <dbReference type="EMBL" id="MDI9238884.1"/>
    </source>
</evidence>
<name>A0ABT6XFH0_9GAMM</name>
<organism evidence="2 3">
    <name type="scientific">Lysobacter stagni</name>
    <dbReference type="NCBI Taxonomy" id="3045172"/>
    <lineage>
        <taxon>Bacteria</taxon>
        <taxon>Pseudomonadati</taxon>
        <taxon>Pseudomonadota</taxon>
        <taxon>Gammaproteobacteria</taxon>
        <taxon>Lysobacterales</taxon>
        <taxon>Lysobacteraceae</taxon>
        <taxon>Lysobacter</taxon>
    </lineage>
</organism>
<evidence type="ECO:0000256" key="1">
    <source>
        <dbReference type="SAM" id="Phobius"/>
    </source>
</evidence>
<keyword evidence="1" id="KW-0472">Membrane</keyword>
<keyword evidence="3" id="KW-1185">Reference proteome</keyword>
<keyword evidence="1" id="KW-1133">Transmembrane helix</keyword>
<proteinExistence type="predicted"/>
<dbReference type="EMBL" id="JASGBI010000001">
    <property type="protein sequence ID" value="MDI9238884.1"/>
    <property type="molecule type" value="Genomic_DNA"/>
</dbReference>
<evidence type="ECO:0000313" key="3">
    <source>
        <dbReference type="Proteomes" id="UP001321580"/>
    </source>
</evidence>
<reference evidence="2 3" key="1">
    <citation type="submission" date="2023-05" db="EMBL/GenBank/DDBJ databases">
        <title>Lysobacter sp. strain LF1 Genome sequencing and assembly.</title>
        <authorList>
            <person name="Jung Y."/>
        </authorList>
    </citation>
    <scope>NUCLEOTIDE SEQUENCE [LARGE SCALE GENOMIC DNA]</scope>
    <source>
        <strain evidence="2 3">LF1</strain>
    </source>
</reference>
<gene>
    <name evidence="2" type="ORF">QLQ15_08150</name>
</gene>
<comment type="caution">
    <text evidence="2">The sequence shown here is derived from an EMBL/GenBank/DDBJ whole genome shotgun (WGS) entry which is preliminary data.</text>
</comment>
<feature type="transmembrane region" description="Helical" evidence="1">
    <location>
        <begin position="12"/>
        <end position="30"/>
    </location>
</feature>
<dbReference type="Proteomes" id="UP001321580">
    <property type="component" value="Unassembled WGS sequence"/>
</dbReference>
<keyword evidence="1" id="KW-0812">Transmembrane</keyword>
<protein>
    <submittedName>
        <fullName evidence="2">Uncharacterized protein</fullName>
    </submittedName>
</protein>
<sequence length="72" mass="7716">MTNEGEALRGVAFWFGLAALALMVAIIRGLEGQSAIQAVIVSSVCLLTGTAYVFWLRRMRASTALANGTSRR</sequence>
<feature type="transmembrane region" description="Helical" evidence="1">
    <location>
        <begin position="36"/>
        <end position="55"/>
    </location>
</feature>
<dbReference type="RefSeq" id="WP_283212320.1">
    <property type="nucleotide sequence ID" value="NZ_JASGBI010000001.1"/>
</dbReference>